<evidence type="ECO:0000313" key="3">
    <source>
        <dbReference type="Proteomes" id="UP000612808"/>
    </source>
</evidence>
<comment type="caution">
    <text evidence="2">The sequence shown here is derived from an EMBL/GenBank/DDBJ whole genome shotgun (WGS) entry which is preliminary data.</text>
</comment>
<evidence type="ECO:0000313" key="2">
    <source>
        <dbReference type="EMBL" id="GID13561.1"/>
    </source>
</evidence>
<dbReference type="AlphaFoldDB" id="A0A8J3J8C6"/>
<keyword evidence="1" id="KW-0732">Signal</keyword>
<reference evidence="2" key="1">
    <citation type="submission" date="2021-01" db="EMBL/GenBank/DDBJ databases">
        <title>Whole genome shotgun sequence of Actinocatenispora rupis NBRC 107355.</title>
        <authorList>
            <person name="Komaki H."/>
            <person name="Tamura T."/>
        </authorList>
    </citation>
    <scope>NUCLEOTIDE SEQUENCE</scope>
    <source>
        <strain evidence="2">NBRC 107355</strain>
    </source>
</reference>
<name>A0A8J3J8C6_9ACTN</name>
<dbReference type="RefSeq" id="WP_203660693.1">
    <property type="nucleotide sequence ID" value="NZ_BAAAZM010000011.1"/>
</dbReference>
<accession>A0A8J3J8C6</accession>
<proteinExistence type="predicted"/>
<organism evidence="2 3">
    <name type="scientific">Actinocatenispora rupis</name>
    <dbReference type="NCBI Taxonomy" id="519421"/>
    <lineage>
        <taxon>Bacteria</taxon>
        <taxon>Bacillati</taxon>
        <taxon>Actinomycetota</taxon>
        <taxon>Actinomycetes</taxon>
        <taxon>Micromonosporales</taxon>
        <taxon>Micromonosporaceae</taxon>
        <taxon>Actinocatenispora</taxon>
    </lineage>
</organism>
<dbReference type="EMBL" id="BOMB01000024">
    <property type="protein sequence ID" value="GID13561.1"/>
    <property type="molecule type" value="Genomic_DNA"/>
</dbReference>
<evidence type="ECO:0000256" key="1">
    <source>
        <dbReference type="SAM" id="SignalP"/>
    </source>
</evidence>
<dbReference type="Proteomes" id="UP000612808">
    <property type="component" value="Unassembled WGS sequence"/>
</dbReference>
<sequence length="217" mass="22636">MRRGGGVRAGSVLLSLLTLGALVGCTTSGAARGAGSGAGAGPTGAGAIPSPTMPYETPTPTVSPGADASARDQILYELESRVLAEAGAPGVASGHCAADIPGSRDQHVTCTVRYEDLRVDFAVRVRGGRMVFGFTATQRRAPITRAGVHDAFARYAYAVDPSATMPEPGSVHCDEGLPERGMVAYDEVTRYACTYRMGPDRAVRRHVRVTEQGPVFV</sequence>
<gene>
    <name evidence="2" type="ORF">Aru02nite_44500</name>
</gene>
<keyword evidence="3" id="KW-1185">Reference proteome</keyword>
<feature type="chain" id="PRO_5035329190" description="DUF4333 domain-containing protein" evidence="1">
    <location>
        <begin position="31"/>
        <end position="217"/>
    </location>
</feature>
<dbReference type="PROSITE" id="PS51257">
    <property type="entry name" value="PROKAR_LIPOPROTEIN"/>
    <property type="match status" value="1"/>
</dbReference>
<feature type="signal peptide" evidence="1">
    <location>
        <begin position="1"/>
        <end position="30"/>
    </location>
</feature>
<evidence type="ECO:0008006" key="4">
    <source>
        <dbReference type="Google" id="ProtNLM"/>
    </source>
</evidence>
<protein>
    <recommendedName>
        <fullName evidence="4">DUF4333 domain-containing protein</fullName>
    </recommendedName>
</protein>